<comment type="subcellular location">
    <subcellularLocation>
        <location evidence="1">Cell membrane</location>
        <topology evidence="1">Peripheral membrane protein</topology>
        <orientation evidence="1">Cytoplasmic side</orientation>
    </subcellularLocation>
</comment>
<evidence type="ECO:0000313" key="2">
    <source>
        <dbReference type="EMBL" id="GAT33721.1"/>
    </source>
</evidence>
<reference evidence="3" key="1">
    <citation type="journal article" date="2017" name="Genome Announc.">
        <title>Draft Genome Sequence of Terrimicrobium sacchariphilum NM-5T, a Facultative Anaerobic Soil Bacterium of the Class Spartobacteria.</title>
        <authorList>
            <person name="Qiu Y.L."/>
            <person name="Tourlousse D.M."/>
            <person name="Matsuura N."/>
            <person name="Ohashi A."/>
            <person name="Sekiguchi Y."/>
        </authorList>
    </citation>
    <scope>NUCLEOTIDE SEQUENCE [LARGE SCALE GENOMIC DNA]</scope>
    <source>
        <strain evidence="3">NM-5</strain>
    </source>
</reference>
<dbReference type="PANTHER" id="PTHR33383:SF1">
    <property type="entry name" value="MEMBRANE PROTEIN INSERTION EFFICIENCY FACTOR-RELATED"/>
    <property type="match status" value="1"/>
</dbReference>
<proteinExistence type="inferred from homology"/>
<keyword evidence="3" id="KW-1185">Reference proteome</keyword>
<sequence length="82" mass="9313">MKAVVVFLIYTYRWTLKPALHVICGPGCGCRYEPTCSQYALDAVREHGAWKGSWLAMKRLTRCHPWGGAGYDPVPKMFKPHC</sequence>
<dbReference type="FunCoup" id="A0A146G8D6">
    <property type="interactions" value="287"/>
</dbReference>
<dbReference type="Proteomes" id="UP000076023">
    <property type="component" value="Unassembled WGS sequence"/>
</dbReference>
<dbReference type="GO" id="GO:0005886">
    <property type="term" value="C:plasma membrane"/>
    <property type="evidence" value="ECO:0007669"/>
    <property type="project" value="UniProtKB-SubCell"/>
</dbReference>
<gene>
    <name evidence="2" type="ORF">TSACC_22139</name>
</gene>
<protein>
    <recommendedName>
        <fullName evidence="1">Putative membrane protein insertion efficiency factor</fullName>
    </recommendedName>
</protein>
<dbReference type="InterPro" id="IPR002696">
    <property type="entry name" value="Membr_insert_effic_factor_YidD"/>
</dbReference>
<organism evidence="2 3">
    <name type="scientific">Terrimicrobium sacchariphilum</name>
    <dbReference type="NCBI Taxonomy" id="690879"/>
    <lineage>
        <taxon>Bacteria</taxon>
        <taxon>Pseudomonadati</taxon>
        <taxon>Verrucomicrobiota</taxon>
        <taxon>Terrimicrobiia</taxon>
        <taxon>Terrimicrobiales</taxon>
        <taxon>Terrimicrobiaceae</taxon>
        <taxon>Terrimicrobium</taxon>
    </lineage>
</organism>
<dbReference type="PANTHER" id="PTHR33383">
    <property type="entry name" value="MEMBRANE PROTEIN INSERTION EFFICIENCY FACTOR-RELATED"/>
    <property type="match status" value="1"/>
</dbReference>
<keyword evidence="1" id="KW-0472">Membrane</keyword>
<comment type="caution">
    <text evidence="2">The sequence shown here is derived from an EMBL/GenBank/DDBJ whole genome shotgun (WGS) entry which is preliminary data.</text>
</comment>
<dbReference type="NCBIfam" id="TIGR00278">
    <property type="entry name" value="membrane protein insertion efficiency factor YidD"/>
    <property type="match status" value="1"/>
</dbReference>
<dbReference type="SMART" id="SM01234">
    <property type="entry name" value="Haemolytic"/>
    <property type="match status" value="1"/>
</dbReference>
<dbReference type="RefSeq" id="WP_075079421.1">
    <property type="nucleotide sequence ID" value="NZ_BDCO01000002.1"/>
</dbReference>
<evidence type="ECO:0000313" key="3">
    <source>
        <dbReference type="Proteomes" id="UP000076023"/>
    </source>
</evidence>
<name>A0A146G8D6_TERSA</name>
<dbReference type="OrthoDB" id="9801753at2"/>
<dbReference type="AlphaFoldDB" id="A0A146G8D6"/>
<comment type="similarity">
    <text evidence="1">Belongs to the UPF0161 family.</text>
</comment>
<dbReference type="HAMAP" id="MF_00386">
    <property type="entry name" value="UPF0161_YidD"/>
    <property type="match status" value="1"/>
</dbReference>
<accession>A0A146G8D6</accession>
<dbReference type="InParanoid" id="A0A146G8D6"/>
<dbReference type="STRING" id="690879.TSACC_22139"/>
<comment type="function">
    <text evidence="1">Could be involved in insertion of integral membrane proteins into the membrane.</text>
</comment>
<keyword evidence="1" id="KW-1003">Cell membrane</keyword>
<dbReference type="EMBL" id="BDCO01000002">
    <property type="protein sequence ID" value="GAT33721.1"/>
    <property type="molecule type" value="Genomic_DNA"/>
</dbReference>
<dbReference type="Pfam" id="PF01809">
    <property type="entry name" value="YidD"/>
    <property type="match status" value="1"/>
</dbReference>
<evidence type="ECO:0000256" key="1">
    <source>
        <dbReference type="HAMAP-Rule" id="MF_00386"/>
    </source>
</evidence>